<keyword evidence="3" id="KW-1003">Cell membrane</keyword>
<name>A0A926D8G7_9FIRM</name>
<keyword evidence="5 7" id="KW-1133">Transmembrane helix</keyword>
<feature type="region of interest" description="Disordered" evidence="8">
    <location>
        <begin position="296"/>
        <end position="328"/>
    </location>
</feature>
<comment type="subcellular location">
    <subcellularLocation>
        <location evidence="1 7">Cell membrane</location>
        <topology evidence="1 7">Multi-pass membrane protein</topology>
    </subcellularLocation>
</comment>
<evidence type="ECO:0000256" key="5">
    <source>
        <dbReference type="ARBA" id="ARBA00022989"/>
    </source>
</evidence>
<gene>
    <name evidence="10" type="ORF">IAG03_06400</name>
</gene>
<keyword evidence="2 7" id="KW-0813">Transport</keyword>
<dbReference type="GO" id="GO:0055085">
    <property type="term" value="P:transmembrane transport"/>
    <property type="evidence" value="ECO:0007669"/>
    <property type="project" value="InterPro"/>
</dbReference>
<dbReference type="PROSITE" id="PS50928">
    <property type="entry name" value="ABC_TM1"/>
    <property type="match status" value="1"/>
</dbReference>
<evidence type="ECO:0000256" key="8">
    <source>
        <dbReference type="SAM" id="MobiDB-lite"/>
    </source>
</evidence>
<dbReference type="Pfam" id="PF00528">
    <property type="entry name" value="BPD_transp_1"/>
    <property type="match status" value="1"/>
</dbReference>
<dbReference type="InterPro" id="IPR051393">
    <property type="entry name" value="ABC_transporter_permease"/>
</dbReference>
<dbReference type="PANTHER" id="PTHR30193:SF37">
    <property type="entry name" value="INNER MEMBRANE ABC TRANSPORTER PERMEASE PROTEIN YCJO"/>
    <property type="match status" value="1"/>
</dbReference>
<evidence type="ECO:0000259" key="9">
    <source>
        <dbReference type="PROSITE" id="PS50928"/>
    </source>
</evidence>
<dbReference type="CDD" id="cd06261">
    <property type="entry name" value="TM_PBP2"/>
    <property type="match status" value="1"/>
</dbReference>
<reference evidence="10" key="1">
    <citation type="submission" date="2020-08" db="EMBL/GenBank/DDBJ databases">
        <title>Genome public.</title>
        <authorList>
            <person name="Liu C."/>
            <person name="Sun Q."/>
        </authorList>
    </citation>
    <scope>NUCLEOTIDE SEQUENCE</scope>
    <source>
        <strain evidence="10">NSJ-40</strain>
    </source>
</reference>
<feature type="transmembrane region" description="Helical" evidence="7">
    <location>
        <begin position="12"/>
        <end position="38"/>
    </location>
</feature>
<evidence type="ECO:0000256" key="4">
    <source>
        <dbReference type="ARBA" id="ARBA00022692"/>
    </source>
</evidence>
<feature type="transmembrane region" description="Helical" evidence="7">
    <location>
        <begin position="158"/>
        <end position="183"/>
    </location>
</feature>
<organism evidence="10 11">
    <name type="scientific">Yeguia hominis</name>
    <dbReference type="NCBI Taxonomy" id="2763662"/>
    <lineage>
        <taxon>Bacteria</taxon>
        <taxon>Bacillati</taxon>
        <taxon>Bacillota</taxon>
        <taxon>Clostridia</taxon>
        <taxon>Eubacteriales</taxon>
        <taxon>Yeguiaceae</taxon>
        <taxon>Yeguia</taxon>
    </lineage>
</organism>
<evidence type="ECO:0000256" key="7">
    <source>
        <dbReference type="RuleBase" id="RU363032"/>
    </source>
</evidence>
<dbReference type="EMBL" id="JACRSN010000008">
    <property type="protein sequence ID" value="MBC8533641.1"/>
    <property type="molecule type" value="Genomic_DNA"/>
</dbReference>
<dbReference type="InterPro" id="IPR000515">
    <property type="entry name" value="MetI-like"/>
</dbReference>
<dbReference type="InterPro" id="IPR035906">
    <property type="entry name" value="MetI-like_sf"/>
</dbReference>
<sequence length="328" mass="37177">MMRIKKIWKEYKVAYVYIAPFFILFAIFGLFPIVYGFYLSFFRWDGLSSMHFIGLENYINTFKDVLFWKALKNTLVIGIIAHIPILLGGLTLAFILNSKLVKGENIFKTIYFMPMVTSSVAISIVFQQMFGNNYGIINWLVTLIGGEKINWLGGDGSFIKVAVIVMFAWKWIGWNMVIYLAGMQGINKDIYEAAEIDGANQRQVLFRICIPLLKPIIIFTIIQSTIGMFNLFTEPFILTGQNWQGGVNNGGLTLMTYLLSKAPQGGNLYGYASAVAYLITIMIIIVSVCVTKGTEDKKDPDRIADKAVQQQRKEMRKADRMAKKGERL</sequence>
<comment type="similarity">
    <text evidence="7">Belongs to the binding-protein-dependent transport system permease family.</text>
</comment>
<protein>
    <submittedName>
        <fullName evidence="10">Sugar ABC transporter permease</fullName>
    </submittedName>
</protein>
<dbReference type="AlphaFoldDB" id="A0A926D8G7"/>
<dbReference type="PANTHER" id="PTHR30193">
    <property type="entry name" value="ABC TRANSPORTER PERMEASE PROTEIN"/>
    <property type="match status" value="1"/>
</dbReference>
<dbReference type="GO" id="GO:0005886">
    <property type="term" value="C:plasma membrane"/>
    <property type="evidence" value="ECO:0007669"/>
    <property type="project" value="UniProtKB-SubCell"/>
</dbReference>
<evidence type="ECO:0000313" key="11">
    <source>
        <dbReference type="Proteomes" id="UP000651482"/>
    </source>
</evidence>
<dbReference type="Gene3D" id="1.10.3720.10">
    <property type="entry name" value="MetI-like"/>
    <property type="match status" value="1"/>
</dbReference>
<dbReference type="Proteomes" id="UP000651482">
    <property type="component" value="Unassembled WGS sequence"/>
</dbReference>
<evidence type="ECO:0000256" key="6">
    <source>
        <dbReference type="ARBA" id="ARBA00023136"/>
    </source>
</evidence>
<feature type="transmembrane region" description="Helical" evidence="7">
    <location>
        <begin position="109"/>
        <end position="130"/>
    </location>
</feature>
<feature type="transmembrane region" description="Helical" evidence="7">
    <location>
        <begin position="75"/>
        <end position="97"/>
    </location>
</feature>
<feature type="domain" description="ABC transmembrane type-1" evidence="9">
    <location>
        <begin position="71"/>
        <end position="290"/>
    </location>
</feature>
<keyword evidence="6 7" id="KW-0472">Membrane</keyword>
<evidence type="ECO:0000256" key="3">
    <source>
        <dbReference type="ARBA" id="ARBA00022475"/>
    </source>
</evidence>
<accession>A0A926D8G7</accession>
<proteinExistence type="inferred from homology"/>
<evidence type="ECO:0000256" key="2">
    <source>
        <dbReference type="ARBA" id="ARBA00022448"/>
    </source>
</evidence>
<evidence type="ECO:0000256" key="1">
    <source>
        <dbReference type="ARBA" id="ARBA00004651"/>
    </source>
</evidence>
<keyword evidence="4 7" id="KW-0812">Transmembrane</keyword>
<feature type="transmembrane region" description="Helical" evidence="7">
    <location>
        <begin position="268"/>
        <end position="290"/>
    </location>
</feature>
<keyword evidence="11" id="KW-1185">Reference proteome</keyword>
<dbReference type="SUPFAM" id="SSF161098">
    <property type="entry name" value="MetI-like"/>
    <property type="match status" value="1"/>
</dbReference>
<comment type="caution">
    <text evidence="10">The sequence shown here is derived from an EMBL/GenBank/DDBJ whole genome shotgun (WGS) entry which is preliminary data.</text>
</comment>
<evidence type="ECO:0000313" key="10">
    <source>
        <dbReference type="EMBL" id="MBC8533641.1"/>
    </source>
</evidence>
<feature type="transmembrane region" description="Helical" evidence="7">
    <location>
        <begin position="204"/>
        <end position="226"/>
    </location>
</feature>
<dbReference type="RefSeq" id="WP_249319217.1">
    <property type="nucleotide sequence ID" value="NZ_JACRSN010000008.1"/>
</dbReference>